<dbReference type="InterPro" id="IPR036869">
    <property type="entry name" value="J_dom_sf"/>
</dbReference>
<dbReference type="SUPFAM" id="SSF48452">
    <property type="entry name" value="TPR-like"/>
    <property type="match status" value="1"/>
</dbReference>
<dbReference type="GO" id="GO:0060090">
    <property type="term" value="F:molecular adaptor activity"/>
    <property type="evidence" value="ECO:0007669"/>
    <property type="project" value="TreeGrafter"/>
</dbReference>
<dbReference type="GO" id="GO:0072380">
    <property type="term" value="C:TRC complex"/>
    <property type="evidence" value="ECO:0007669"/>
    <property type="project" value="TreeGrafter"/>
</dbReference>
<accession>A0A7S0GX56</accession>
<dbReference type="EMBL" id="HBEN01014606">
    <property type="protein sequence ID" value="CAD8451428.1"/>
    <property type="molecule type" value="Transcribed_RNA"/>
</dbReference>
<feature type="region of interest" description="Disordered" evidence="3">
    <location>
        <begin position="1"/>
        <end position="22"/>
    </location>
</feature>
<proteinExistence type="predicted"/>
<dbReference type="Gene3D" id="1.25.40.10">
    <property type="entry name" value="Tetratricopeptide repeat domain"/>
    <property type="match status" value="1"/>
</dbReference>
<name>A0A7S0GX56_MICPS</name>
<evidence type="ECO:0000256" key="1">
    <source>
        <dbReference type="ARBA" id="ARBA00022737"/>
    </source>
</evidence>
<dbReference type="Gene3D" id="1.10.287.110">
    <property type="entry name" value="DnaJ domain"/>
    <property type="match status" value="1"/>
</dbReference>
<feature type="compositionally biased region" description="Acidic residues" evidence="3">
    <location>
        <begin position="1"/>
        <end position="10"/>
    </location>
</feature>
<evidence type="ECO:0000256" key="2">
    <source>
        <dbReference type="ARBA" id="ARBA00022803"/>
    </source>
</evidence>
<dbReference type="CDD" id="cd06257">
    <property type="entry name" value="DnaJ"/>
    <property type="match status" value="1"/>
</dbReference>
<dbReference type="InterPro" id="IPR047150">
    <property type="entry name" value="SGT"/>
</dbReference>
<dbReference type="GO" id="GO:0006620">
    <property type="term" value="P:post-translational protein targeting to endoplasmic reticulum membrane"/>
    <property type="evidence" value="ECO:0007669"/>
    <property type="project" value="TreeGrafter"/>
</dbReference>
<dbReference type="GO" id="GO:0016020">
    <property type="term" value="C:membrane"/>
    <property type="evidence" value="ECO:0007669"/>
    <property type="project" value="TreeGrafter"/>
</dbReference>
<dbReference type="PROSITE" id="PS50076">
    <property type="entry name" value="DNAJ_2"/>
    <property type="match status" value="1"/>
</dbReference>
<feature type="domain" description="J" evidence="4">
    <location>
        <begin position="22"/>
        <end position="89"/>
    </location>
</feature>
<dbReference type="SUPFAM" id="SSF46565">
    <property type="entry name" value="Chaperone J-domain"/>
    <property type="match status" value="1"/>
</dbReference>
<protein>
    <recommendedName>
        <fullName evidence="4">J domain-containing protein</fullName>
    </recommendedName>
</protein>
<organism evidence="5">
    <name type="scientific">Micromonas pusilla</name>
    <name type="common">Picoplanktonic green alga</name>
    <name type="synonym">Chromulina pusilla</name>
    <dbReference type="NCBI Taxonomy" id="38833"/>
    <lineage>
        <taxon>Eukaryota</taxon>
        <taxon>Viridiplantae</taxon>
        <taxon>Chlorophyta</taxon>
        <taxon>Mamiellophyceae</taxon>
        <taxon>Mamiellales</taxon>
        <taxon>Mamiellaceae</taxon>
        <taxon>Micromonas</taxon>
    </lineage>
</organism>
<dbReference type="InterPro" id="IPR019734">
    <property type="entry name" value="TPR_rpt"/>
</dbReference>
<dbReference type="PANTHER" id="PTHR45831:SF2">
    <property type="entry name" value="LD24721P"/>
    <property type="match status" value="1"/>
</dbReference>
<gene>
    <name evidence="5" type="ORF">MSP1401_LOCUS12193</name>
</gene>
<keyword evidence="2" id="KW-0802">TPR repeat</keyword>
<keyword evidence="1" id="KW-0677">Repeat</keyword>
<reference evidence="5" key="1">
    <citation type="submission" date="2021-01" db="EMBL/GenBank/DDBJ databases">
        <authorList>
            <person name="Corre E."/>
            <person name="Pelletier E."/>
            <person name="Niang G."/>
            <person name="Scheremetjew M."/>
            <person name="Finn R."/>
            <person name="Kale V."/>
            <person name="Holt S."/>
            <person name="Cochrane G."/>
            <person name="Meng A."/>
            <person name="Brown T."/>
            <person name="Cohen L."/>
        </authorList>
    </citation>
    <scope>NUCLEOTIDE SEQUENCE</scope>
    <source>
        <strain evidence="5">CCAC1681</strain>
    </source>
</reference>
<sequence length="387" mass="42281">MADEDVDPHDDMESSGAPTMDQAYQILGLPDSSRGDLDAVKAAYRKLCLKWHPDKNPPEKQEEAKRKFTRVTAAYHTVTTNNFDYTRWAESYTIPPMQTLDDVLKMALGGKDPFEIEAVLRARGDYRPNERFGVDVNVPWSAGTKHDPSFDVPSGSAYSRTMKIGNGDWDGNVGLLTGASADSASNLRLGTNSDRPWESVGGVGFEDVPMGVSNLRLADCNDSLKPKNARPDLNPGASSDEALTKAAELLNDEGLGAFSKKEYALAVAVYDECLRLKPDVVPYLGNAAAARLKLGASLRGGKSAFRDAVRDCERATAIDPKYVRGWVRLGQALFALGDDPEKEDMFDLVCLREAESALEKALALDPENKTAAKTVKEVRVSIQLYED</sequence>
<dbReference type="SMART" id="SM00028">
    <property type="entry name" value="TPR"/>
    <property type="match status" value="3"/>
</dbReference>
<dbReference type="AlphaFoldDB" id="A0A7S0GX56"/>
<dbReference type="PRINTS" id="PR00625">
    <property type="entry name" value="JDOMAIN"/>
</dbReference>
<evidence type="ECO:0000256" key="3">
    <source>
        <dbReference type="SAM" id="MobiDB-lite"/>
    </source>
</evidence>
<evidence type="ECO:0000259" key="4">
    <source>
        <dbReference type="PROSITE" id="PS50076"/>
    </source>
</evidence>
<dbReference type="SMART" id="SM00271">
    <property type="entry name" value="DnaJ"/>
    <property type="match status" value="1"/>
</dbReference>
<dbReference type="Pfam" id="PF00226">
    <property type="entry name" value="DnaJ"/>
    <property type="match status" value="1"/>
</dbReference>
<dbReference type="PANTHER" id="PTHR45831">
    <property type="entry name" value="LD24721P"/>
    <property type="match status" value="1"/>
</dbReference>
<dbReference type="InterPro" id="IPR011990">
    <property type="entry name" value="TPR-like_helical_dom_sf"/>
</dbReference>
<dbReference type="InterPro" id="IPR001623">
    <property type="entry name" value="DnaJ_domain"/>
</dbReference>
<evidence type="ECO:0000313" key="5">
    <source>
        <dbReference type="EMBL" id="CAD8451428.1"/>
    </source>
</evidence>